<dbReference type="InterPro" id="IPR012968">
    <property type="entry name" value="FerIin_dom"/>
</dbReference>
<dbReference type="OrthoDB" id="10059618at2759"/>
<keyword evidence="4" id="KW-1133">Transmembrane helix</keyword>
<organism evidence="7 8">
    <name type="scientific">Lepeophtheirus salmonis</name>
    <name type="common">Salmon louse</name>
    <name type="synonym">Caligus salmonis</name>
    <dbReference type="NCBI Taxonomy" id="72036"/>
    <lineage>
        <taxon>Eukaryota</taxon>
        <taxon>Metazoa</taxon>
        <taxon>Ecdysozoa</taxon>
        <taxon>Arthropoda</taxon>
        <taxon>Crustacea</taxon>
        <taxon>Multicrustacea</taxon>
        <taxon>Hexanauplia</taxon>
        <taxon>Copepoda</taxon>
        <taxon>Siphonostomatoida</taxon>
        <taxon>Caligidae</taxon>
        <taxon>Lepeophtheirus</taxon>
    </lineage>
</organism>
<keyword evidence="5" id="KW-0472">Membrane</keyword>
<keyword evidence="8" id="KW-1185">Reference proteome</keyword>
<dbReference type="SUPFAM" id="SSF49562">
    <property type="entry name" value="C2 domain (Calcium/lipid-binding domain, CaLB)"/>
    <property type="match status" value="2"/>
</dbReference>
<dbReference type="InterPro" id="IPR037721">
    <property type="entry name" value="Ferlin"/>
</dbReference>
<evidence type="ECO:0000259" key="6">
    <source>
        <dbReference type="SMART" id="SM01202"/>
    </source>
</evidence>
<feature type="domain" description="FerIin" evidence="6">
    <location>
        <begin position="28"/>
        <end position="98"/>
    </location>
</feature>
<dbReference type="EMBL" id="HG994586">
    <property type="protein sequence ID" value="CAF3000344.1"/>
    <property type="molecule type" value="Genomic_DNA"/>
</dbReference>
<evidence type="ECO:0000256" key="3">
    <source>
        <dbReference type="ARBA" id="ARBA00022737"/>
    </source>
</evidence>
<comment type="subcellular location">
    <subcellularLocation>
        <location evidence="1">Membrane</location>
        <topology evidence="1">Single-pass membrane protein</topology>
    </subcellularLocation>
</comment>
<proteinExistence type="predicted"/>
<dbReference type="Pfam" id="PF08151">
    <property type="entry name" value="FerI"/>
    <property type="match status" value="1"/>
</dbReference>
<dbReference type="GO" id="GO:0016020">
    <property type="term" value="C:membrane"/>
    <property type="evidence" value="ECO:0007669"/>
    <property type="project" value="UniProtKB-SubCell"/>
</dbReference>
<accession>A0A7R8HCE3</accession>
<evidence type="ECO:0000256" key="2">
    <source>
        <dbReference type="ARBA" id="ARBA00022692"/>
    </source>
</evidence>
<gene>
    <name evidence="7" type="ORF">LSAA_13115</name>
</gene>
<dbReference type="PANTHER" id="PTHR12546">
    <property type="entry name" value="FER-1-LIKE"/>
    <property type="match status" value="1"/>
</dbReference>
<keyword evidence="2" id="KW-0812">Transmembrane</keyword>
<dbReference type="InterPro" id="IPR035892">
    <property type="entry name" value="C2_domain_sf"/>
</dbReference>
<sequence length="162" mass="18173">MLYDKIITLSVLQRHFLRTGKILGSFKLDVATVMSQEDHQFYHKWALLTDPDDITGGPKGYLKCDINVITKGDAVKIPPKSERDEDDIEANLLLPDGVPAERQRAKYIVRIYRADGLPRMNSSIMANLKHAFGGPPKDLVDPYVQVSFAGLCGRTSVKKKFL</sequence>
<evidence type="ECO:0000313" key="7">
    <source>
        <dbReference type="EMBL" id="CAF3000344.1"/>
    </source>
</evidence>
<reference evidence="7" key="1">
    <citation type="submission" date="2021-02" db="EMBL/GenBank/DDBJ databases">
        <authorList>
            <person name="Bekaert M."/>
        </authorList>
    </citation>
    <scope>NUCLEOTIDE SEQUENCE</scope>
    <source>
        <strain evidence="7">IoA-00</strain>
    </source>
</reference>
<evidence type="ECO:0000256" key="4">
    <source>
        <dbReference type="ARBA" id="ARBA00022989"/>
    </source>
</evidence>
<evidence type="ECO:0000256" key="5">
    <source>
        <dbReference type="ARBA" id="ARBA00023136"/>
    </source>
</evidence>
<dbReference type="PANTHER" id="PTHR12546:SF60">
    <property type="entry name" value="MISFIRE, ISOFORM F"/>
    <property type="match status" value="1"/>
</dbReference>
<dbReference type="GO" id="GO:0007009">
    <property type="term" value="P:plasma membrane organization"/>
    <property type="evidence" value="ECO:0007669"/>
    <property type="project" value="TreeGrafter"/>
</dbReference>
<keyword evidence="3" id="KW-0677">Repeat</keyword>
<dbReference type="Proteomes" id="UP000675881">
    <property type="component" value="Chromosome 7"/>
</dbReference>
<evidence type="ECO:0000256" key="1">
    <source>
        <dbReference type="ARBA" id="ARBA00004167"/>
    </source>
</evidence>
<evidence type="ECO:0000313" key="8">
    <source>
        <dbReference type="Proteomes" id="UP000675881"/>
    </source>
</evidence>
<dbReference type="InterPro" id="IPR000008">
    <property type="entry name" value="C2_dom"/>
</dbReference>
<dbReference type="SMART" id="SM01202">
    <property type="entry name" value="FerI"/>
    <property type="match status" value="1"/>
</dbReference>
<protein>
    <submittedName>
        <fullName evidence="7">OTOF</fullName>
    </submittedName>
</protein>
<name>A0A7R8HCE3_LEPSM</name>
<dbReference type="AlphaFoldDB" id="A0A7R8HCE3"/>
<dbReference type="Pfam" id="PF00168">
    <property type="entry name" value="C2"/>
    <property type="match status" value="1"/>
</dbReference>